<evidence type="ECO:0008006" key="4">
    <source>
        <dbReference type="Google" id="ProtNLM"/>
    </source>
</evidence>
<dbReference type="Proteomes" id="UP000325440">
    <property type="component" value="Unassembled WGS sequence"/>
</dbReference>
<evidence type="ECO:0000256" key="1">
    <source>
        <dbReference type="SAM" id="MobiDB-lite"/>
    </source>
</evidence>
<dbReference type="EMBL" id="CABPRJ010000960">
    <property type="protein sequence ID" value="VVC32938.1"/>
    <property type="molecule type" value="Genomic_DNA"/>
</dbReference>
<dbReference type="AlphaFoldDB" id="A0A5E4MN49"/>
<name>A0A5E4MN49_9HEMI</name>
<gene>
    <name evidence="2" type="ORF">CINCED_3A000846</name>
</gene>
<organism evidence="2 3">
    <name type="scientific">Cinara cedri</name>
    <dbReference type="NCBI Taxonomy" id="506608"/>
    <lineage>
        <taxon>Eukaryota</taxon>
        <taxon>Metazoa</taxon>
        <taxon>Ecdysozoa</taxon>
        <taxon>Arthropoda</taxon>
        <taxon>Hexapoda</taxon>
        <taxon>Insecta</taxon>
        <taxon>Pterygota</taxon>
        <taxon>Neoptera</taxon>
        <taxon>Paraneoptera</taxon>
        <taxon>Hemiptera</taxon>
        <taxon>Sternorrhyncha</taxon>
        <taxon>Aphidomorpha</taxon>
        <taxon>Aphidoidea</taxon>
        <taxon>Aphididae</taxon>
        <taxon>Lachninae</taxon>
        <taxon>Cinara</taxon>
    </lineage>
</organism>
<accession>A0A5E4MN49</accession>
<sequence>MRCDKKIKEYNKSGSAAKPVQKYKFYEQMQFLNKIVGHRPTETNMPHAEDVEENPITSESPVPKKKMKKHLTEKDQLERRITRLVDSVEKDDQSRIMSFFSGIAPTIEKFNDADIVEFQYEVIKAMRNITQITQTLYLQHGVPRNYYQNLSQPAQFHSSHPAHVAPNINEDPRGIYRNYNVNESNKVHQCMTPNGKRSFCTTAEPSPESIDSLDTAESQTAVSDYDFDFSKSPVFYESLIN</sequence>
<protein>
    <recommendedName>
        <fullName evidence="4">BESS domain-containing protein</fullName>
    </recommendedName>
</protein>
<reference evidence="2 3" key="1">
    <citation type="submission" date="2019-08" db="EMBL/GenBank/DDBJ databases">
        <authorList>
            <person name="Alioto T."/>
            <person name="Alioto T."/>
            <person name="Gomez Garrido J."/>
        </authorList>
    </citation>
    <scope>NUCLEOTIDE SEQUENCE [LARGE SCALE GENOMIC DNA]</scope>
</reference>
<evidence type="ECO:0000313" key="2">
    <source>
        <dbReference type="EMBL" id="VVC32938.1"/>
    </source>
</evidence>
<evidence type="ECO:0000313" key="3">
    <source>
        <dbReference type="Proteomes" id="UP000325440"/>
    </source>
</evidence>
<keyword evidence="3" id="KW-1185">Reference proteome</keyword>
<feature type="region of interest" description="Disordered" evidence="1">
    <location>
        <begin position="40"/>
        <end position="71"/>
    </location>
</feature>
<dbReference type="OrthoDB" id="10071528at2759"/>
<proteinExistence type="predicted"/>